<dbReference type="GO" id="GO:0030288">
    <property type="term" value="C:outer membrane-bounded periplasmic space"/>
    <property type="evidence" value="ECO:0007669"/>
    <property type="project" value="TreeGrafter"/>
</dbReference>
<dbReference type="GO" id="GO:0009002">
    <property type="term" value="F:serine-type D-Ala-D-Ala carboxypeptidase activity"/>
    <property type="evidence" value="ECO:0007669"/>
    <property type="project" value="UniProtKB-EC"/>
</dbReference>
<comment type="similarity">
    <text evidence="1">In the C-terminal section; belongs to the transpeptidase family.</text>
</comment>
<dbReference type="SUPFAM" id="SSF53955">
    <property type="entry name" value="Lysozyme-like"/>
    <property type="match status" value="1"/>
</dbReference>
<accession>A0A1M5IR66</accession>
<evidence type="ECO:0000259" key="17">
    <source>
        <dbReference type="Pfam" id="PF00912"/>
    </source>
</evidence>
<evidence type="ECO:0000256" key="15">
    <source>
        <dbReference type="SAM" id="Phobius"/>
    </source>
</evidence>
<name>A0A1M5IR66_9ACTN</name>
<evidence type="ECO:0000256" key="9">
    <source>
        <dbReference type="ARBA" id="ARBA00022984"/>
    </source>
</evidence>
<dbReference type="GO" id="GO:0008955">
    <property type="term" value="F:peptidoglycan glycosyltransferase activity"/>
    <property type="evidence" value="ECO:0007669"/>
    <property type="project" value="UniProtKB-EC"/>
</dbReference>
<dbReference type="InterPro" id="IPR001264">
    <property type="entry name" value="Glyco_trans_51"/>
</dbReference>
<keyword evidence="19" id="KW-1185">Reference proteome</keyword>
<evidence type="ECO:0000256" key="12">
    <source>
        <dbReference type="ARBA" id="ARBA00034000"/>
    </source>
</evidence>
<protein>
    <submittedName>
        <fullName evidence="18">Membrane carboxypeptidase (Penicillin-binding protein)</fullName>
    </submittedName>
</protein>
<evidence type="ECO:0000256" key="8">
    <source>
        <dbReference type="ARBA" id="ARBA00022960"/>
    </source>
</evidence>
<evidence type="ECO:0000256" key="6">
    <source>
        <dbReference type="ARBA" id="ARBA00022679"/>
    </source>
</evidence>
<dbReference type="OrthoDB" id="3397599at2"/>
<feature type="domain" description="Penicillin-binding protein transpeptidase" evidence="16">
    <location>
        <begin position="381"/>
        <end position="654"/>
    </location>
</feature>
<evidence type="ECO:0000256" key="4">
    <source>
        <dbReference type="ARBA" id="ARBA00022670"/>
    </source>
</evidence>
<dbReference type="InterPro" id="IPR036950">
    <property type="entry name" value="PBP_transglycosylase"/>
</dbReference>
<dbReference type="GO" id="GO:0071555">
    <property type="term" value="P:cell wall organization"/>
    <property type="evidence" value="ECO:0007669"/>
    <property type="project" value="UniProtKB-KW"/>
</dbReference>
<dbReference type="InterPro" id="IPR050396">
    <property type="entry name" value="Glycosyltr_51/Transpeptidase"/>
</dbReference>
<evidence type="ECO:0000256" key="3">
    <source>
        <dbReference type="ARBA" id="ARBA00022645"/>
    </source>
</evidence>
<keyword evidence="6" id="KW-0808">Transferase</keyword>
<keyword evidence="10" id="KW-0511">Multifunctional enzyme</keyword>
<organism evidence="18 19">
    <name type="scientific">Jatrophihabitans endophyticus</name>
    <dbReference type="NCBI Taxonomy" id="1206085"/>
    <lineage>
        <taxon>Bacteria</taxon>
        <taxon>Bacillati</taxon>
        <taxon>Actinomycetota</taxon>
        <taxon>Actinomycetes</taxon>
        <taxon>Jatrophihabitantales</taxon>
        <taxon>Jatrophihabitantaceae</taxon>
        <taxon>Jatrophihabitans</taxon>
    </lineage>
</organism>
<keyword evidence="8" id="KW-0133">Cell shape</keyword>
<keyword evidence="15" id="KW-1133">Transmembrane helix</keyword>
<dbReference type="Gene3D" id="1.10.3810.10">
    <property type="entry name" value="Biosynthetic peptidoglycan transglycosylase-like"/>
    <property type="match status" value="1"/>
</dbReference>
<evidence type="ECO:0000256" key="1">
    <source>
        <dbReference type="ARBA" id="ARBA00007090"/>
    </source>
</evidence>
<gene>
    <name evidence="18" type="ORF">SAMN05443575_1970</name>
</gene>
<dbReference type="Pfam" id="PF00905">
    <property type="entry name" value="Transpeptidase"/>
    <property type="match status" value="1"/>
</dbReference>
<evidence type="ECO:0000256" key="2">
    <source>
        <dbReference type="ARBA" id="ARBA00007739"/>
    </source>
</evidence>
<dbReference type="RefSeq" id="WP_073389167.1">
    <property type="nucleotide sequence ID" value="NZ_FQVU01000002.1"/>
</dbReference>
<dbReference type="InterPro" id="IPR001460">
    <property type="entry name" value="PCN-bd_Tpept"/>
</dbReference>
<dbReference type="Proteomes" id="UP000186132">
    <property type="component" value="Unassembled WGS sequence"/>
</dbReference>
<dbReference type="InterPro" id="IPR023346">
    <property type="entry name" value="Lysozyme-like_dom_sf"/>
</dbReference>
<feature type="region of interest" description="Disordered" evidence="14">
    <location>
        <begin position="1"/>
        <end position="22"/>
    </location>
</feature>
<keyword evidence="15" id="KW-0472">Membrane</keyword>
<keyword evidence="11" id="KW-0961">Cell wall biogenesis/degradation</keyword>
<evidence type="ECO:0000256" key="7">
    <source>
        <dbReference type="ARBA" id="ARBA00022801"/>
    </source>
</evidence>
<keyword evidence="4" id="KW-0645">Protease</keyword>
<evidence type="ECO:0000256" key="11">
    <source>
        <dbReference type="ARBA" id="ARBA00023316"/>
    </source>
</evidence>
<evidence type="ECO:0000256" key="13">
    <source>
        <dbReference type="ARBA" id="ARBA00049902"/>
    </source>
</evidence>
<comment type="catalytic activity">
    <reaction evidence="12">
        <text>Preferential cleavage: (Ac)2-L-Lys-D-Ala-|-D-Ala. Also transpeptidation of peptidyl-alanyl moieties that are N-acyl substituents of D-alanine.</text>
        <dbReference type="EC" id="3.4.16.4"/>
    </reaction>
</comment>
<keyword evidence="3 18" id="KW-0121">Carboxypeptidase</keyword>
<reference evidence="18 19" key="1">
    <citation type="submission" date="2016-11" db="EMBL/GenBank/DDBJ databases">
        <authorList>
            <person name="Jaros S."/>
            <person name="Januszkiewicz K."/>
            <person name="Wedrychowicz H."/>
        </authorList>
    </citation>
    <scope>NUCLEOTIDE SEQUENCE [LARGE SCALE GENOMIC DNA]</scope>
    <source>
        <strain evidence="18 19">DSM 45627</strain>
    </source>
</reference>
<dbReference type="GO" id="GO:0008658">
    <property type="term" value="F:penicillin binding"/>
    <property type="evidence" value="ECO:0007669"/>
    <property type="project" value="InterPro"/>
</dbReference>
<dbReference type="PANTHER" id="PTHR32282">
    <property type="entry name" value="BINDING PROTEIN TRANSPEPTIDASE, PUTATIVE-RELATED"/>
    <property type="match status" value="1"/>
</dbReference>
<comment type="catalytic activity">
    <reaction evidence="13">
        <text>[GlcNAc-(1-&gt;4)-Mur2Ac(oyl-L-Ala-gamma-D-Glu-L-Lys-D-Ala-D-Ala)](n)-di-trans,octa-cis-undecaprenyl diphosphate + beta-D-GlcNAc-(1-&gt;4)-Mur2Ac(oyl-L-Ala-gamma-D-Glu-L-Lys-D-Ala-D-Ala)-di-trans,octa-cis-undecaprenyl diphosphate = [GlcNAc-(1-&gt;4)-Mur2Ac(oyl-L-Ala-gamma-D-Glu-L-Lys-D-Ala-D-Ala)](n+1)-di-trans,octa-cis-undecaprenyl diphosphate + di-trans,octa-cis-undecaprenyl diphosphate + H(+)</text>
        <dbReference type="Rhea" id="RHEA:23708"/>
        <dbReference type="Rhea" id="RHEA-COMP:9602"/>
        <dbReference type="Rhea" id="RHEA-COMP:9603"/>
        <dbReference type="ChEBI" id="CHEBI:15378"/>
        <dbReference type="ChEBI" id="CHEBI:58405"/>
        <dbReference type="ChEBI" id="CHEBI:60033"/>
        <dbReference type="ChEBI" id="CHEBI:78435"/>
        <dbReference type="EC" id="2.4.99.28"/>
    </reaction>
</comment>
<feature type="transmembrane region" description="Helical" evidence="15">
    <location>
        <begin position="64"/>
        <end position="89"/>
    </location>
</feature>
<dbReference type="PANTHER" id="PTHR32282:SF34">
    <property type="entry name" value="PENICILLIN-BINDING PROTEIN 1A"/>
    <property type="match status" value="1"/>
</dbReference>
<dbReference type="SUPFAM" id="SSF56601">
    <property type="entry name" value="beta-lactamase/transpeptidase-like"/>
    <property type="match status" value="1"/>
</dbReference>
<keyword evidence="9" id="KW-0573">Peptidoglycan synthesis</keyword>
<dbReference type="EMBL" id="FQVU01000002">
    <property type="protein sequence ID" value="SHG30460.1"/>
    <property type="molecule type" value="Genomic_DNA"/>
</dbReference>
<dbReference type="GO" id="GO:0009252">
    <property type="term" value="P:peptidoglycan biosynthetic process"/>
    <property type="evidence" value="ECO:0007669"/>
    <property type="project" value="UniProtKB-KW"/>
</dbReference>
<keyword evidence="5" id="KW-0328">Glycosyltransferase</keyword>
<feature type="region of interest" description="Disordered" evidence="14">
    <location>
        <begin position="698"/>
        <end position="785"/>
    </location>
</feature>
<dbReference type="GO" id="GO:0008360">
    <property type="term" value="P:regulation of cell shape"/>
    <property type="evidence" value="ECO:0007669"/>
    <property type="project" value="UniProtKB-KW"/>
</dbReference>
<evidence type="ECO:0000313" key="19">
    <source>
        <dbReference type="Proteomes" id="UP000186132"/>
    </source>
</evidence>
<dbReference type="AlphaFoldDB" id="A0A1M5IR66"/>
<proteinExistence type="inferred from homology"/>
<feature type="compositionally biased region" description="Low complexity" evidence="14">
    <location>
        <begin position="713"/>
        <end position="768"/>
    </location>
</feature>
<dbReference type="Gene3D" id="3.40.710.10">
    <property type="entry name" value="DD-peptidase/beta-lactamase superfamily"/>
    <property type="match status" value="1"/>
</dbReference>
<evidence type="ECO:0000259" key="16">
    <source>
        <dbReference type="Pfam" id="PF00905"/>
    </source>
</evidence>
<sequence length="785" mass="84671">MADSRAPRRRPSPTRAQPVDDWNDGDYEDAGFFATRWHKRSLRRRRTKARVAAMSRRRRFGRRVMILSTWALGLVASLMVAAIVLFYTLTDVPRPEDLPRPQVATIQYSDGSTLARIGTEDRTNVHLSQVPEHVRWAVLAAEDRNFYSDSAISIRGTARAALSNISGGDTQGGSGITQQYVKNAYSSVGTERTVWRKLKELMIAVKLSREYSKDQILEYYLNTVYFGRGAYGIQAAARAFFGRDVEKLTTAQGAVLAGLLRAPAYYDPLENKTAAVARWQYVLDGMVKTGHLTGEQQVAMKFPKTQPLRGNGIGVTGWKYLLKDAVLAELARNGISARKIAETGAVIRTTIDKKAQSAALTAIRQNFSDLTKKQRNLKNALVAIRPDDGAVLAYYGGSGPDVKGYDGKVDYNDYATRGTRPPGSSFKPYVLATALTDTVEQAEGKAHYTIKSKVDGSFCRTIEGTKICNDDGDRYLSGPAVSLSNAMKYSLNTTFDLLASETGPDDVASIAHRLGISYTDPNGKKTLVDDKGRTTFGIGIGDYPVTVLDQANGYATLQNRGIRNEAHLVSKVTSSDGAPLYSFAGKRSQAVDKRVANDVTLTLEPIAGYTGVGLANGRQSAAKTGTAGVSGRSKDNSDAWMVGYTPQVSAAVWVGTGYSKPIYNSAGNPLYGKGLPAQTWKTFMDTYLRGSKKMSMAEDQQVAANGKKPAPKPTYTAPVYTPSPTDSSDETSTSPSTEAPSTTAAPSTTSPPSTPSRTRTRTSSPTPTNTCGGLLGRPCSTSPGG</sequence>
<dbReference type="InterPro" id="IPR012338">
    <property type="entry name" value="Beta-lactam/transpept-like"/>
</dbReference>
<dbReference type="FunFam" id="1.10.3810.10:FF:000001">
    <property type="entry name" value="Penicillin-binding protein 1A"/>
    <property type="match status" value="1"/>
</dbReference>
<dbReference type="STRING" id="1206085.SAMN05443575_1970"/>
<evidence type="ECO:0000256" key="5">
    <source>
        <dbReference type="ARBA" id="ARBA00022676"/>
    </source>
</evidence>
<evidence type="ECO:0000256" key="14">
    <source>
        <dbReference type="SAM" id="MobiDB-lite"/>
    </source>
</evidence>
<evidence type="ECO:0000313" key="18">
    <source>
        <dbReference type="EMBL" id="SHG30460.1"/>
    </source>
</evidence>
<comment type="similarity">
    <text evidence="2">In the N-terminal section; belongs to the glycosyltransferase 51 family.</text>
</comment>
<feature type="domain" description="Glycosyl transferase family 51" evidence="17">
    <location>
        <begin position="111"/>
        <end position="286"/>
    </location>
</feature>
<evidence type="ECO:0000256" key="10">
    <source>
        <dbReference type="ARBA" id="ARBA00023268"/>
    </source>
</evidence>
<keyword evidence="7" id="KW-0378">Hydrolase</keyword>
<keyword evidence="15" id="KW-0812">Transmembrane</keyword>
<dbReference type="GO" id="GO:0006508">
    <property type="term" value="P:proteolysis"/>
    <property type="evidence" value="ECO:0007669"/>
    <property type="project" value="UniProtKB-KW"/>
</dbReference>
<dbReference type="Pfam" id="PF00912">
    <property type="entry name" value="Transgly"/>
    <property type="match status" value="1"/>
</dbReference>